<dbReference type="PANTHER" id="PTHR31906">
    <property type="entry name" value="PLASTID-LIPID-ASSOCIATED PROTEIN 4, CHLOROPLASTIC-RELATED"/>
    <property type="match status" value="1"/>
</dbReference>
<comment type="caution">
    <text evidence="6">The sequence shown here is derived from an EMBL/GenBank/DDBJ whole genome shotgun (WGS) entry which is preliminary data.</text>
</comment>
<protein>
    <recommendedName>
        <fullName evidence="5">Plastid lipid-associated protein/fibrillin conserved domain-containing protein</fullName>
    </recommendedName>
</protein>
<keyword evidence="7" id="KW-1185">Reference proteome</keyword>
<keyword evidence="4" id="KW-0809">Transit peptide</keyword>
<sequence length="210" mass="23723">MALSFHSHSIFLTTTQSQTSSNPNFLSFHHQHAPTTTFHYFPASKLTTHKLSAPTDTEKWRAKVSFFPAFLNKRKDAETLKEELLEAIAPLDRGADATAEDQQVVDQRPKFLRSSANYQAISLDTLRAQNMESWPFFNQVTADLTPLNARKVAVKFDYFKIAGLIPVKAPDSARGELEITYLDEEMRVSRGDKGNLFILKMVDPSYQVPA</sequence>
<evidence type="ECO:0000256" key="2">
    <source>
        <dbReference type="ARBA" id="ARBA00005845"/>
    </source>
</evidence>
<feature type="domain" description="Plastid lipid-associated protein/fibrillin conserved" evidence="5">
    <location>
        <begin position="107"/>
        <end position="200"/>
    </location>
</feature>
<comment type="subcellular location">
    <subcellularLocation>
        <location evidence="1">Plastid</location>
    </subcellularLocation>
</comment>
<name>A0AAN7G3N8_QUERU</name>
<reference evidence="6 7" key="1">
    <citation type="journal article" date="2023" name="G3 (Bethesda)">
        <title>A haplotype-resolved chromosome-scale genome for Quercus rubra L. provides insights into the genetics of adaptive traits for red oak species.</title>
        <authorList>
            <person name="Kapoor B."/>
            <person name="Jenkins J."/>
            <person name="Schmutz J."/>
            <person name="Zhebentyayeva T."/>
            <person name="Kuelheim C."/>
            <person name="Coggeshall M."/>
            <person name="Heim C."/>
            <person name="Lasky J.R."/>
            <person name="Leites L."/>
            <person name="Islam-Faridi N."/>
            <person name="Romero-Severson J."/>
            <person name="DeLeo V.L."/>
            <person name="Lucas S.M."/>
            <person name="Lazic D."/>
            <person name="Gailing O."/>
            <person name="Carlson J."/>
            <person name="Staton M."/>
        </authorList>
    </citation>
    <scope>NUCLEOTIDE SEQUENCE [LARGE SCALE GENOMIC DNA]</scope>
    <source>
        <strain evidence="6">Pseudo-F2</strain>
    </source>
</reference>
<dbReference type="InterPro" id="IPR006843">
    <property type="entry name" value="PAP/fibrillin_dom"/>
</dbReference>
<dbReference type="AlphaFoldDB" id="A0AAN7G3N8"/>
<evidence type="ECO:0000313" key="7">
    <source>
        <dbReference type="Proteomes" id="UP001324115"/>
    </source>
</evidence>
<evidence type="ECO:0000256" key="3">
    <source>
        <dbReference type="ARBA" id="ARBA00022640"/>
    </source>
</evidence>
<organism evidence="6 7">
    <name type="scientific">Quercus rubra</name>
    <name type="common">Northern red oak</name>
    <name type="synonym">Quercus borealis</name>
    <dbReference type="NCBI Taxonomy" id="3512"/>
    <lineage>
        <taxon>Eukaryota</taxon>
        <taxon>Viridiplantae</taxon>
        <taxon>Streptophyta</taxon>
        <taxon>Embryophyta</taxon>
        <taxon>Tracheophyta</taxon>
        <taxon>Spermatophyta</taxon>
        <taxon>Magnoliopsida</taxon>
        <taxon>eudicotyledons</taxon>
        <taxon>Gunneridae</taxon>
        <taxon>Pentapetalae</taxon>
        <taxon>rosids</taxon>
        <taxon>fabids</taxon>
        <taxon>Fagales</taxon>
        <taxon>Fagaceae</taxon>
        <taxon>Quercus</taxon>
    </lineage>
</organism>
<dbReference type="Proteomes" id="UP001324115">
    <property type="component" value="Unassembled WGS sequence"/>
</dbReference>
<keyword evidence="3" id="KW-0934">Plastid</keyword>
<dbReference type="GO" id="GO:0009536">
    <property type="term" value="C:plastid"/>
    <property type="evidence" value="ECO:0007669"/>
    <property type="project" value="UniProtKB-SubCell"/>
</dbReference>
<gene>
    <name evidence="6" type="ORF">RGQ29_013258</name>
</gene>
<dbReference type="InterPro" id="IPR039633">
    <property type="entry name" value="PAP"/>
</dbReference>
<evidence type="ECO:0000256" key="1">
    <source>
        <dbReference type="ARBA" id="ARBA00004474"/>
    </source>
</evidence>
<accession>A0AAN7G3N8</accession>
<proteinExistence type="inferred from homology"/>
<dbReference type="Pfam" id="PF04755">
    <property type="entry name" value="PAP_fibrillin"/>
    <property type="match status" value="1"/>
</dbReference>
<evidence type="ECO:0000256" key="4">
    <source>
        <dbReference type="ARBA" id="ARBA00022946"/>
    </source>
</evidence>
<dbReference type="EMBL" id="JAXUIC010000002">
    <property type="protein sequence ID" value="KAK4605103.1"/>
    <property type="molecule type" value="Genomic_DNA"/>
</dbReference>
<evidence type="ECO:0000313" key="6">
    <source>
        <dbReference type="EMBL" id="KAK4605103.1"/>
    </source>
</evidence>
<comment type="similarity">
    <text evidence="2">Belongs to the PAP/fibrillin family.</text>
</comment>
<evidence type="ECO:0000259" key="5">
    <source>
        <dbReference type="Pfam" id="PF04755"/>
    </source>
</evidence>